<organism evidence="3">
    <name type="scientific">Stegastes partitus</name>
    <name type="common">bicolor damselfish</name>
    <dbReference type="NCBI Taxonomy" id="144197"/>
    <lineage>
        <taxon>Eukaryota</taxon>
        <taxon>Metazoa</taxon>
        <taxon>Chordata</taxon>
        <taxon>Craniata</taxon>
        <taxon>Vertebrata</taxon>
        <taxon>Euteleostomi</taxon>
        <taxon>Actinopterygii</taxon>
        <taxon>Neopterygii</taxon>
        <taxon>Teleostei</taxon>
        <taxon>Neoteleostei</taxon>
        <taxon>Acanthomorphata</taxon>
        <taxon>Ovalentaria</taxon>
        <taxon>Pomacentridae</taxon>
        <taxon>Stegastes</taxon>
    </lineage>
</organism>
<dbReference type="PROSITE" id="PS00134">
    <property type="entry name" value="TRYPSIN_HIS"/>
    <property type="match status" value="1"/>
</dbReference>
<dbReference type="GO" id="GO:0004252">
    <property type="term" value="F:serine-type endopeptidase activity"/>
    <property type="evidence" value="ECO:0007669"/>
    <property type="project" value="InterPro"/>
</dbReference>
<dbReference type="PANTHER" id="PTHR24252:SF7">
    <property type="entry name" value="HYALIN"/>
    <property type="match status" value="1"/>
</dbReference>
<keyword evidence="1" id="KW-1015">Disulfide bond</keyword>
<dbReference type="GeneTree" id="ENSGT00940000157814"/>
<evidence type="ECO:0000259" key="2">
    <source>
        <dbReference type="PROSITE" id="PS50240"/>
    </source>
</evidence>
<evidence type="ECO:0000256" key="1">
    <source>
        <dbReference type="ARBA" id="ARBA00023157"/>
    </source>
</evidence>
<accession>A0A3B5AWU8</accession>
<sequence length="125" mass="13686">GHLKLLKSLTLFSQCGKSQPSRTSRIFGGIKSSPGAYPWQVSVQARPRGSSFGFSHLCGGILLKSCWVLTAAHCIEGNYDWQVVMGGVNIDKKEEMDQTIPVIETIVHDYRSCKGADGLEESGIW</sequence>
<reference evidence="3" key="1">
    <citation type="submission" date="2023-09" db="UniProtKB">
        <authorList>
            <consortium name="Ensembl"/>
        </authorList>
    </citation>
    <scope>IDENTIFICATION</scope>
</reference>
<feature type="domain" description="Peptidase S1" evidence="2">
    <location>
        <begin position="26"/>
        <end position="125"/>
    </location>
</feature>
<protein>
    <recommendedName>
        <fullName evidence="2">Peptidase S1 domain-containing protein</fullName>
    </recommendedName>
</protein>
<name>A0A3B5AWU8_9TELE</name>
<dbReference type="InterPro" id="IPR018114">
    <property type="entry name" value="TRYPSIN_HIS"/>
</dbReference>
<dbReference type="SUPFAM" id="SSF50494">
    <property type="entry name" value="Trypsin-like serine proteases"/>
    <property type="match status" value="1"/>
</dbReference>
<dbReference type="PROSITE" id="PS50240">
    <property type="entry name" value="TRYPSIN_DOM"/>
    <property type="match status" value="1"/>
</dbReference>
<dbReference type="PANTHER" id="PTHR24252">
    <property type="entry name" value="ACROSIN-RELATED"/>
    <property type="match status" value="1"/>
</dbReference>
<evidence type="ECO:0000313" key="3">
    <source>
        <dbReference type="Ensembl" id="ENSSPAP00000024941.1"/>
    </source>
</evidence>
<dbReference type="InterPro" id="IPR043504">
    <property type="entry name" value="Peptidase_S1_PA_chymotrypsin"/>
</dbReference>
<dbReference type="GO" id="GO:0006508">
    <property type="term" value="P:proteolysis"/>
    <property type="evidence" value="ECO:0007669"/>
    <property type="project" value="InterPro"/>
</dbReference>
<dbReference type="Ensembl" id="ENSSPAT00000025351.1">
    <property type="protein sequence ID" value="ENSSPAP00000024941.1"/>
    <property type="gene ID" value="ENSSPAG00000018845.1"/>
</dbReference>
<dbReference type="InterPro" id="IPR009003">
    <property type="entry name" value="Peptidase_S1_PA"/>
</dbReference>
<dbReference type="InterPro" id="IPR001254">
    <property type="entry name" value="Trypsin_dom"/>
</dbReference>
<proteinExistence type="predicted"/>
<dbReference type="Pfam" id="PF00089">
    <property type="entry name" value="Trypsin"/>
    <property type="match status" value="1"/>
</dbReference>
<dbReference type="Gene3D" id="2.40.10.10">
    <property type="entry name" value="Trypsin-like serine proteases"/>
    <property type="match status" value="1"/>
</dbReference>
<dbReference type="AlphaFoldDB" id="A0A3B5AWU8"/>